<comment type="subunit">
    <text evidence="10">The RNAP catalytic core consists of 2 alpha, 1 beta, 1 beta' and 1 omega subunit. When a sigma factor is associated with the core the holoenzyme is formed, which can initiate transcription.</text>
</comment>
<evidence type="ECO:0000256" key="10">
    <source>
        <dbReference type="HAMAP-Rule" id="MF_00366"/>
    </source>
</evidence>
<dbReference type="GO" id="GO:0003899">
    <property type="term" value="F:DNA-directed RNA polymerase activity"/>
    <property type="evidence" value="ECO:0007669"/>
    <property type="project" value="UniProtKB-UniRule"/>
</dbReference>
<dbReference type="EMBL" id="CP035282">
    <property type="protein sequence ID" value="QAT61547.1"/>
    <property type="molecule type" value="Genomic_DNA"/>
</dbReference>
<evidence type="ECO:0000256" key="2">
    <source>
        <dbReference type="ARBA" id="ARBA00012418"/>
    </source>
</evidence>
<dbReference type="InterPro" id="IPR036161">
    <property type="entry name" value="RPB6/omega-like_sf"/>
</dbReference>
<evidence type="ECO:0000256" key="9">
    <source>
        <dbReference type="ARBA" id="ARBA00048552"/>
    </source>
</evidence>
<evidence type="ECO:0000256" key="6">
    <source>
        <dbReference type="ARBA" id="ARBA00022695"/>
    </source>
</evidence>
<evidence type="ECO:0000256" key="8">
    <source>
        <dbReference type="ARBA" id="ARBA00029924"/>
    </source>
</evidence>
<keyword evidence="5 10" id="KW-0808">Transferase</keyword>
<evidence type="ECO:0000256" key="3">
    <source>
        <dbReference type="ARBA" id="ARBA00013725"/>
    </source>
</evidence>
<organism evidence="11 12">
    <name type="scientific">Acidilutibacter cellobiosedens</name>
    <dbReference type="NCBI Taxonomy" id="2507161"/>
    <lineage>
        <taxon>Bacteria</taxon>
        <taxon>Bacillati</taxon>
        <taxon>Bacillota</taxon>
        <taxon>Tissierellia</taxon>
        <taxon>Tissierellales</taxon>
        <taxon>Acidilutibacteraceae</taxon>
        <taxon>Acidilutibacter</taxon>
    </lineage>
</organism>
<protein>
    <recommendedName>
        <fullName evidence="3 10">DNA-directed RNA polymerase subunit omega</fullName>
        <shortName evidence="10">RNAP omega subunit</shortName>
        <ecNumber evidence="2 10">2.7.7.6</ecNumber>
    </recommendedName>
    <alternativeName>
        <fullName evidence="10">RNA polymerase omega subunit</fullName>
    </alternativeName>
    <alternativeName>
        <fullName evidence="8 10">Transcriptase subunit omega</fullName>
    </alternativeName>
</protein>
<dbReference type="SUPFAM" id="SSF63562">
    <property type="entry name" value="RPB6/omega subunit-like"/>
    <property type="match status" value="1"/>
</dbReference>
<dbReference type="PANTHER" id="PTHR34476">
    <property type="entry name" value="DNA-DIRECTED RNA POLYMERASE SUBUNIT OMEGA"/>
    <property type="match status" value="1"/>
</dbReference>
<dbReference type="Gene3D" id="3.90.940.10">
    <property type="match status" value="1"/>
</dbReference>
<evidence type="ECO:0000256" key="1">
    <source>
        <dbReference type="ARBA" id="ARBA00006711"/>
    </source>
</evidence>
<comment type="similarity">
    <text evidence="1 10">Belongs to the RNA polymerase subunit omega family.</text>
</comment>
<keyword evidence="4 10" id="KW-0240">DNA-directed RNA polymerase</keyword>
<dbReference type="InterPro" id="IPR003716">
    <property type="entry name" value="DNA-dir_RNA_pol_omega"/>
</dbReference>
<reference evidence="12" key="1">
    <citation type="submission" date="2019-01" db="EMBL/GenBank/DDBJ databases">
        <title>Draft genomes of a novel of Sporanaerobacter strains.</title>
        <authorList>
            <person name="Ma S."/>
        </authorList>
    </citation>
    <scope>NUCLEOTIDE SEQUENCE [LARGE SCALE GENOMIC DNA]</scope>
    <source>
        <strain evidence="12">NJN-17</strain>
    </source>
</reference>
<proteinExistence type="inferred from homology"/>
<dbReference type="Pfam" id="PF01192">
    <property type="entry name" value="RNA_pol_Rpb6"/>
    <property type="match status" value="1"/>
</dbReference>
<evidence type="ECO:0000256" key="5">
    <source>
        <dbReference type="ARBA" id="ARBA00022679"/>
    </source>
</evidence>
<name>A0A410QC28_9FIRM</name>
<dbReference type="OrthoDB" id="9815459at2"/>
<evidence type="ECO:0000313" key="11">
    <source>
        <dbReference type="EMBL" id="QAT61547.1"/>
    </source>
</evidence>
<evidence type="ECO:0000313" key="12">
    <source>
        <dbReference type="Proteomes" id="UP000287969"/>
    </source>
</evidence>
<dbReference type="GO" id="GO:0000428">
    <property type="term" value="C:DNA-directed RNA polymerase complex"/>
    <property type="evidence" value="ECO:0007669"/>
    <property type="project" value="UniProtKB-KW"/>
</dbReference>
<dbReference type="KEGG" id="spoa:EQM13_08125"/>
<comment type="catalytic activity">
    <reaction evidence="9 10">
        <text>RNA(n) + a ribonucleoside 5'-triphosphate = RNA(n+1) + diphosphate</text>
        <dbReference type="Rhea" id="RHEA:21248"/>
        <dbReference type="Rhea" id="RHEA-COMP:14527"/>
        <dbReference type="Rhea" id="RHEA-COMP:17342"/>
        <dbReference type="ChEBI" id="CHEBI:33019"/>
        <dbReference type="ChEBI" id="CHEBI:61557"/>
        <dbReference type="ChEBI" id="CHEBI:140395"/>
        <dbReference type="EC" id="2.7.7.6"/>
    </reaction>
</comment>
<dbReference type="HAMAP" id="MF_00366">
    <property type="entry name" value="RNApol_bact_RpoZ"/>
    <property type="match status" value="1"/>
</dbReference>
<dbReference type="Proteomes" id="UP000287969">
    <property type="component" value="Chromosome"/>
</dbReference>
<dbReference type="GO" id="GO:0006351">
    <property type="term" value="P:DNA-templated transcription"/>
    <property type="evidence" value="ECO:0007669"/>
    <property type="project" value="UniProtKB-UniRule"/>
</dbReference>
<gene>
    <name evidence="10" type="primary">rpoZ</name>
    <name evidence="11" type="ORF">EQM13_08125</name>
</gene>
<dbReference type="RefSeq" id="WP_128752410.1">
    <property type="nucleotide sequence ID" value="NZ_CP035282.1"/>
</dbReference>
<comment type="function">
    <text evidence="10">Promotes RNA polymerase assembly. Latches the N- and C-terminal regions of the beta' subunit thereby facilitating its interaction with the beta and alpha subunits.</text>
</comment>
<dbReference type="SMART" id="SM01409">
    <property type="entry name" value="RNA_pol_Rpb6"/>
    <property type="match status" value="1"/>
</dbReference>
<sequence length="69" mass="7745">MFYTSINELAKKADSRYTLVILASKRARQIVDGSKPYIATDSTKPVSIAIEEIAEGKITYRRPEIKGIK</sequence>
<dbReference type="InterPro" id="IPR006110">
    <property type="entry name" value="Pol_omega/Rpo6/RPB6"/>
</dbReference>
<keyword evidence="7 10" id="KW-0804">Transcription</keyword>
<keyword evidence="6 10" id="KW-0548">Nucleotidyltransferase</keyword>
<dbReference type="GO" id="GO:0003677">
    <property type="term" value="F:DNA binding"/>
    <property type="evidence" value="ECO:0007669"/>
    <property type="project" value="UniProtKB-UniRule"/>
</dbReference>
<accession>A0A410QC28</accession>
<keyword evidence="12" id="KW-1185">Reference proteome</keyword>
<dbReference type="EC" id="2.7.7.6" evidence="2 10"/>
<evidence type="ECO:0000256" key="4">
    <source>
        <dbReference type="ARBA" id="ARBA00022478"/>
    </source>
</evidence>
<dbReference type="PANTHER" id="PTHR34476:SF1">
    <property type="entry name" value="DNA-DIRECTED RNA POLYMERASE SUBUNIT OMEGA"/>
    <property type="match status" value="1"/>
</dbReference>
<evidence type="ECO:0000256" key="7">
    <source>
        <dbReference type="ARBA" id="ARBA00023163"/>
    </source>
</evidence>
<dbReference type="NCBIfam" id="TIGR00690">
    <property type="entry name" value="rpoZ"/>
    <property type="match status" value="1"/>
</dbReference>
<dbReference type="AlphaFoldDB" id="A0A410QC28"/>